<protein>
    <submittedName>
        <fullName evidence="1">Uncharacterized protein</fullName>
    </submittedName>
</protein>
<dbReference type="EMBL" id="CP109495">
    <property type="protein sequence ID" value="WUX52221.1"/>
    <property type="molecule type" value="Genomic_DNA"/>
</dbReference>
<dbReference type="Proteomes" id="UP001432209">
    <property type="component" value="Chromosome"/>
</dbReference>
<reference evidence="1" key="1">
    <citation type="submission" date="2022-10" db="EMBL/GenBank/DDBJ databases">
        <title>The complete genomes of actinobacterial strains from the NBC collection.</title>
        <authorList>
            <person name="Joergensen T.S."/>
            <person name="Alvarez Arevalo M."/>
            <person name="Sterndorff E.B."/>
            <person name="Faurdal D."/>
            <person name="Vuksanovic O."/>
            <person name="Mourched A.-S."/>
            <person name="Charusanti P."/>
            <person name="Shaw S."/>
            <person name="Blin K."/>
            <person name="Weber T."/>
        </authorList>
    </citation>
    <scope>NUCLEOTIDE SEQUENCE</scope>
    <source>
        <strain evidence="1">NBC_01432</strain>
    </source>
</reference>
<gene>
    <name evidence="1" type="ORF">OG442_12190</name>
</gene>
<name>A0ABZ2A1B2_STRNV</name>
<organism evidence="1 2">
    <name type="scientific">Streptomyces niveus</name>
    <name type="common">Streptomyces spheroides</name>
    <dbReference type="NCBI Taxonomy" id="193462"/>
    <lineage>
        <taxon>Bacteria</taxon>
        <taxon>Bacillati</taxon>
        <taxon>Actinomycetota</taxon>
        <taxon>Actinomycetes</taxon>
        <taxon>Kitasatosporales</taxon>
        <taxon>Streptomycetaceae</taxon>
        <taxon>Streptomyces</taxon>
    </lineage>
</organism>
<keyword evidence="2" id="KW-1185">Reference proteome</keyword>
<evidence type="ECO:0000313" key="2">
    <source>
        <dbReference type="Proteomes" id="UP001432209"/>
    </source>
</evidence>
<sequence length="64" mass="6330">MVVVLGVVLALVVAGCVAVVWASRGGPRWVRGVATVTLAAGDLVKRAVKNNAGNRNSGSTGGGD</sequence>
<proteinExistence type="predicted"/>
<evidence type="ECO:0000313" key="1">
    <source>
        <dbReference type="EMBL" id="WUX52221.1"/>
    </source>
</evidence>
<dbReference type="RefSeq" id="WP_329075885.1">
    <property type="nucleotide sequence ID" value="NZ_CP108849.2"/>
</dbReference>
<accession>A0ABZ2A1B2</accession>